<dbReference type="EMBL" id="VXAB01002726">
    <property type="protein sequence ID" value="NXJ05728.1"/>
    <property type="molecule type" value="Genomic_DNA"/>
</dbReference>
<evidence type="ECO:0000313" key="1">
    <source>
        <dbReference type="EMBL" id="NXJ05728.1"/>
    </source>
</evidence>
<dbReference type="Pfam" id="PF17734">
    <property type="entry name" value="Spt46"/>
    <property type="match status" value="1"/>
</dbReference>
<feature type="non-terminal residue" evidence="1">
    <location>
        <position position="59"/>
    </location>
</feature>
<dbReference type="AlphaFoldDB" id="A0A7K9Y7P2"/>
<name>A0A7K9Y7P2_9GALL</name>
<dbReference type="Proteomes" id="UP000522663">
    <property type="component" value="Unassembled WGS sequence"/>
</dbReference>
<sequence length="59" mass="6681">ASNRASITTRDILAAPQRWQAPQNGYKCMSCCHIFSAMCLVKNHIQHSSQQGYSCKVFY</sequence>
<evidence type="ECO:0000313" key="2">
    <source>
        <dbReference type="Proteomes" id="UP000522663"/>
    </source>
</evidence>
<dbReference type="InterPro" id="IPR040879">
    <property type="entry name" value="Spt46-like"/>
</dbReference>
<accession>A0A7K9Y7P2</accession>
<organism evidence="1 2">
    <name type="scientific">Odontophorus gujanensis</name>
    <name type="common">marbled wood quail</name>
    <dbReference type="NCBI Taxonomy" id="886794"/>
    <lineage>
        <taxon>Eukaryota</taxon>
        <taxon>Metazoa</taxon>
        <taxon>Chordata</taxon>
        <taxon>Craniata</taxon>
        <taxon>Vertebrata</taxon>
        <taxon>Euteleostomi</taxon>
        <taxon>Archelosauria</taxon>
        <taxon>Archosauria</taxon>
        <taxon>Dinosauria</taxon>
        <taxon>Saurischia</taxon>
        <taxon>Theropoda</taxon>
        <taxon>Coelurosauria</taxon>
        <taxon>Aves</taxon>
        <taxon>Neognathae</taxon>
        <taxon>Galloanserae</taxon>
        <taxon>Galliformes</taxon>
        <taxon>Odontophoridae</taxon>
        <taxon>Odontophorus</taxon>
    </lineage>
</organism>
<dbReference type="OrthoDB" id="8898641at2759"/>
<dbReference type="PANTHER" id="PTHR33517">
    <property type="entry name" value="PROTEIN FAM170B-RELATED"/>
    <property type="match status" value="1"/>
</dbReference>
<protein>
    <submittedName>
        <fullName evidence="1">SPT46 protein</fullName>
    </submittedName>
</protein>
<keyword evidence="2" id="KW-1185">Reference proteome</keyword>
<dbReference type="PANTHER" id="PTHR33517:SF4">
    <property type="entry name" value="SPERMATOGENESIS-ASSOCIATED PROTEIN 46"/>
    <property type="match status" value="1"/>
</dbReference>
<reference evidence="1 2" key="1">
    <citation type="submission" date="2019-09" db="EMBL/GenBank/DDBJ databases">
        <title>Bird 10,000 Genomes (B10K) Project - Family phase.</title>
        <authorList>
            <person name="Zhang G."/>
        </authorList>
    </citation>
    <scope>NUCLEOTIDE SEQUENCE [LARGE SCALE GENOMIC DNA]</scope>
    <source>
        <strain evidence="1">B10K-DU-001-53</strain>
        <tissue evidence="1">Muscle</tissue>
    </source>
</reference>
<comment type="caution">
    <text evidence="1">The sequence shown here is derived from an EMBL/GenBank/DDBJ whole genome shotgun (WGS) entry which is preliminary data.</text>
</comment>
<feature type="non-terminal residue" evidence="1">
    <location>
        <position position="1"/>
    </location>
</feature>
<dbReference type="GO" id="GO:0031965">
    <property type="term" value="C:nuclear membrane"/>
    <property type="evidence" value="ECO:0007669"/>
    <property type="project" value="TreeGrafter"/>
</dbReference>
<dbReference type="GO" id="GO:0009566">
    <property type="term" value="P:fertilization"/>
    <property type="evidence" value="ECO:0007669"/>
    <property type="project" value="TreeGrafter"/>
</dbReference>
<gene>
    <name evidence="1" type="primary">Spata46</name>
    <name evidence="1" type="ORF">ODOGUJ_R03291</name>
</gene>
<proteinExistence type="predicted"/>